<feature type="compositionally biased region" description="Basic and acidic residues" evidence="4">
    <location>
        <begin position="1"/>
        <end position="11"/>
    </location>
</feature>
<proteinExistence type="inferred from homology"/>
<organism evidence="7 8">
    <name type="scientific">Microbacterium ginsengisoli</name>
    <dbReference type="NCBI Taxonomy" id="400772"/>
    <lineage>
        <taxon>Bacteria</taxon>
        <taxon>Bacillati</taxon>
        <taxon>Actinomycetota</taxon>
        <taxon>Actinomycetes</taxon>
        <taxon>Micrococcales</taxon>
        <taxon>Microbacteriaceae</taxon>
        <taxon>Microbacterium</taxon>
    </lineage>
</organism>
<dbReference type="Gene3D" id="2.40.10.10">
    <property type="entry name" value="Trypsin-like serine proteases"/>
    <property type="match status" value="2"/>
</dbReference>
<accession>A0A3C1KGX4</accession>
<dbReference type="Pfam" id="PF13365">
    <property type="entry name" value="Trypsin_2"/>
    <property type="match status" value="2"/>
</dbReference>
<dbReference type="GO" id="GO:0006508">
    <property type="term" value="P:proteolysis"/>
    <property type="evidence" value="ECO:0007669"/>
    <property type="project" value="UniProtKB-KW"/>
</dbReference>
<name>A0A3C1KGX4_9MICO</name>
<keyword evidence="3" id="KW-0378">Hydrolase</keyword>
<feature type="compositionally biased region" description="Low complexity" evidence="4">
    <location>
        <begin position="49"/>
        <end position="68"/>
    </location>
</feature>
<feature type="compositionally biased region" description="Pro residues" evidence="4">
    <location>
        <begin position="21"/>
        <end position="35"/>
    </location>
</feature>
<evidence type="ECO:0000256" key="3">
    <source>
        <dbReference type="ARBA" id="ARBA00022801"/>
    </source>
</evidence>
<evidence type="ECO:0000256" key="5">
    <source>
        <dbReference type="SAM" id="Phobius"/>
    </source>
</evidence>
<feature type="region of interest" description="Disordered" evidence="4">
    <location>
        <begin position="288"/>
        <end position="317"/>
    </location>
</feature>
<evidence type="ECO:0000313" key="8">
    <source>
        <dbReference type="Proteomes" id="UP000257479"/>
    </source>
</evidence>
<dbReference type="InterPro" id="IPR036034">
    <property type="entry name" value="PDZ_sf"/>
</dbReference>
<evidence type="ECO:0000256" key="4">
    <source>
        <dbReference type="SAM" id="MobiDB-lite"/>
    </source>
</evidence>
<dbReference type="PANTHER" id="PTHR43343">
    <property type="entry name" value="PEPTIDASE S12"/>
    <property type="match status" value="1"/>
</dbReference>
<dbReference type="Pfam" id="PF13180">
    <property type="entry name" value="PDZ_2"/>
    <property type="match status" value="1"/>
</dbReference>
<sequence>MSDTEGTRPEQSDAEAAAAAPIPPTPSPTPSPAPEPAVDTAAARPPLPEISAAEAASATAPTVPVAPATGESFGPAATGPTAPLWGTPAAPAPKKKSGATRAVGLLVAAAIVGGAAGLGGAAAGMTLWSPKGTTSAASGPTTLTVNDTSSVNQTTAVAAKVVPSVVTISAESGQSAGTGSGVILTADGYVVTNTHVVTLDGATADATLKVTTSDGHIYDATVVGTDPTYDLAVIKLTGASGLTPITFGDSSKLNVGDQTIAVGAPLGLSNTVTNGIVSALNRSIEIASSAPSSSGSSGGDTQQGQQSPFQFDFGQGQTQTSTTSTIKISVIQTDAAINPGNSGGALVDSSGQLIGINVAIAGTGSSTSGTQSGNIGVGFSIPSDIVKRITDELIQNGKATHGLLGASVQDSANVTGATISGAYVADVTSGGPAAAAGLQKGDIITEFNGQPVTGAVDLTAEVRALAAGAKASLTYVRDGASHTVDVTLGSLS</sequence>
<dbReference type="PANTHER" id="PTHR43343:SF3">
    <property type="entry name" value="PROTEASE DO-LIKE 8, CHLOROPLASTIC"/>
    <property type="match status" value="1"/>
</dbReference>
<evidence type="ECO:0000256" key="2">
    <source>
        <dbReference type="ARBA" id="ARBA00022670"/>
    </source>
</evidence>
<reference evidence="7 8" key="1">
    <citation type="journal article" date="2018" name="Nat. Biotechnol.">
        <title>A standardized bacterial taxonomy based on genome phylogeny substantially revises the tree of life.</title>
        <authorList>
            <person name="Parks D.H."/>
            <person name="Chuvochina M."/>
            <person name="Waite D.W."/>
            <person name="Rinke C."/>
            <person name="Skarshewski A."/>
            <person name="Chaumeil P.A."/>
            <person name="Hugenholtz P."/>
        </authorList>
    </citation>
    <scope>NUCLEOTIDE SEQUENCE [LARGE SCALE GENOMIC DNA]</scope>
    <source>
        <strain evidence="7">UBA9152</strain>
    </source>
</reference>
<dbReference type="InterPro" id="IPR001478">
    <property type="entry name" value="PDZ"/>
</dbReference>
<dbReference type="AlphaFoldDB" id="A0A3C1KGX4"/>
<keyword evidence="5" id="KW-1133">Transmembrane helix</keyword>
<dbReference type="InterPro" id="IPR001940">
    <property type="entry name" value="Peptidase_S1C"/>
</dbReference>
<keyword evidence="5" id="KW-0472">Membrane</keyword>
<evidence type="ECO:0000313" key="7">
    <source>
        <dbReference type="EMBL" id="HAN25912.1"/>
    </source>
</evidence>
<feature type="transmembrane region" description="Helical" evidence="5">
    <location>
        <begin position="103"/>
        <end position="128"/>
    </location>
</feature>
<dbReference type="Gene3D" id="2.30.42.10">
    <property type="match status" value="1"/>
</dbReference>
<comment type="similarity">
    <text evidence="1">Belongs to the peptidase S1C family.</text>
</comment>
<dbReference type="PROSITE" id="PS50106">
    <property type="entry name" value="PDZ"/>
    <property type="match status" value="1"/>
</dbReference>
<dbReference type="EMBL" id="DMNG01000266">
    <property type="protein sequence ID" value="HAN25912.1"/>
    <property type="molecule type" value="Genomic_DNA"/>
</dbReference>
<dbReference type="SMART" id="SM00228">
    <property type="entry name" value="PDZ"/>
    <property type="match status" value="1"/>
</dbReference>
<evidence type="ECO:0000259" key="6">
    <source>
        <dbReference type="PROSITE" id="PS50106"/>
    </source>
</evidence>
<dbReference type="SUPFAM" id="SSF50494">
    <property type="entry name" value="Trypsin-like serine proteases"/>
    <property type="match status" value="1"/>
</dbReference>
<evidence type="ECO:0000256" key="1">
    <source>
        <dbReference type="ARBA" id="ARBA00010541"/>
    </source>
</evidence>
<feature type="compositionally biased region" description="Low complexity" evidence="4">
    <location>
        <begin position="288"/>
        <end position="307"/>
    </location>
</feature>
<keyword evidence="5" id="KW-0812">Transmembrane</keyword>
<keyword evidence="2 7" id="KW-0645">Protease</keyword>
<dbReference type="GO" id="GO:0004252">
    <property type="term" value="F:serine-type endopeptidase activity"/>
    <property type="evidence" value="ECO:0007669"/>
    <property type="project" value="InterPro"/>
</dbReference>
<feature type="region of interest" description="Disordered" evidence="4">
    <location>
        <begin position="1"/>
        <end position="96"/>
    </location>
</feature>
<dbReference type="InterPro" id="IPR051201">
    <property type="entry name" value="Chloro_Bact_Ser_Proteases"/>
</dbReference>
<comment type="caution">
    <text evidence="7">The sequence shown here is derived from an EMBL/GenBank/DDBJ whole genome shotgun (WGS) entry which is preliminary data.</text>
</comment>
<protein>
    <submittedName>
        <fullName evidence="7">Serine protease</fullName>
    </submittedName>
</protein>
<dbReference type="SUPFAM" id="SSF50156">
    <property type="entry name" value="PDZ domain-like"/>
    <property type="match status" value="1"/>
</dbReference>
<dbReference type="InterPro" id="IPR009003">
    <property type="entry name" value="Peptidase_S1_PA"/>
</dbReference>
<gene>
    <name evidence="7" type="ORF">DCP95_15295</name>
</gene>
<feature type="domain" description="PDZ" evidence="6">
    <location>
        <begin position="393"/>
        <end position="479"/>
    </location>
</feature>
<dbReference type="PRINTS" id="PR00834">
    <property type="entry name" value="PROTEASES2C"/>
</dbReference>
<dbReference type="Proteomes" id="UP000257479">
    <property type="component" value="Unassembled WGS sequence"/>
</dbReference>
<dbReference type="InterPro" id="IPR043504">
    <property type="entry name" value="Peptidase_S1_PA_chymotrypsin"/>
</dbReference>